<dbReference type="RefSeq" id="WP_218641486.1">
    <property type="nucleotide sequence ID" value="NZ_MPVP01000433.1"/>
</dbReference>
<comment type="caution">
    <text evidence="2">The sequence shown here is derived from an EMBL/GenBank/DDBJ whole genome shotgun (WGS) entry which is preliminary data.</text>
</comment>
<keyword evidence="1" id="KW-0472">Membrane</keyword>
<evidence type="ECO:0000313" key="2">
    <source>
        <dbReference type="EMBL" id="OMD06293.1"/>
    </source>
</evidence>
<feature type="transmembrane region" description="Helical" evidence="1">
    <location>
        <begin position="31"/>
        <end position="53"/>
    </location>
</feature>
<protein>
    <recommendedName>
        <fullName evidence="4">ABC transmembrane type-1 domain-containing protein</fullName>
    </recommendedName>
</protein>
<feature type="non-terminal residue" evidence="2">
    <location>
        <position position="72"/>
    </location>
</feature>
<gene>
    <name evidence="2" type="ORF">BSO21_30850</name>
</gene>
<evidence type="ECO:0008006" key="4">
    <source>
        <dbReference type="Google" id="ProtNLM"/>
    </source>
</evidence>
<evidence type="ECO:0000256" key="1">
    <source>
        <dbReference type="SAM" id="Phobius"/>
    </source>
</evidence>
<feature type="transmembrane region" description="Helical" evidence="1">
    <location>
        <begin position="7"/>
        <end position="25"/>
    </location>
</feature>
<evidence type="ECO:0000313" key="3">
    <source>
        <dbReference type="Proteomes" id="UP000187158"/>
    </source>
</evidence>
<name>A0ABX3GEH3_9BACL</name>
<proteinExistence type="predicted"/>
<keyword evidence="1" id="KW-1133">Transmembrane helix</keyword>
<keyword evidence="3" id="KW-1185">Reference proteome</keyword>
<organism evidence="2 3">
    <name type="scientific">Paenibacillus odorifer</name>
    <dbReference type="NCBI Taxonomy" id="189426"/>
    <lineage>
        <taxon>Bacteria</taxon>
        <taxon>Bacillati</taxon>
        <taxon>Bacillota</taxon>
        <taxon>Bacilli</taxon>
        <taxon>Bacillales</taxon>
        <taxon>Paenibacillaceae</taxon>
        <taxon>Paenibacillus</taxon>
    </lineage>
</organism>
<dbReference type="EMBL" id="MPVP01000433">
    <property type="protein sequence ID" value="OMD06293.1"/>
    <property type="molecule type" value="Genomic_DNA"/>
</dbReference>
<sequence length="72" mass="8392">MKKFNNFRHFSNYFAIIKTTLSVLFASSKKYFILILVLSSVMALPDIINLIVWQHIIDQIGSLLINDNKDYI</sequence>
<keyword evidence="1" id="KW-0812">Transmembrane</keyword>
<accession>A0ABX3GEH3</accession>
<dbReference type="Proteomes" id="UP000187158">
    <property type="component" value="Unassembled WGS sequence"/>
</dbReference>
<reference evidence="2 3" key="1">
    <citation type="submission" date="2016-11" db="EMBL/GenBank/DDBJ databases">
        <title>Paenibacillus species isolates.</title>
        <authorList>
            <person name="Beno S.M."/>
        </authorList>
    </citation>
    <scope>NUCLEOTIDE SEQUENCE [LARGE SCALE GENOMIC DNA]</scope>
    <source>
        <strain evidence="2 3">FSL H7-0433</strain>
    </source>
</reference>